<accession>A0ACC0UNG9</accession>
<keyword evidence="2" id="KW-1185">Reference proteome</keyword>
<dbReference type="Proteomes" id="UP001207468">
    <property type="component" value="Unassembled WGS sequence"/>
</dbReference>
<dbReference type="EMBL" id="JAGFNK010000002">
    <property type="protein sequence ID" value="KAI9513260.1"/>
    <property type="molecule type" value="Genomic_DNA"/>
</dbReference>
<evidence type="ECO:0000313" key="2">
    <source>
        <dbReference type="Proteomes" id="UP001207468"/>
    </source>
</evidence>
<evidence type="ECO:0000313" key="1">
    <source>
        <dbReference type="EMBL" id="KAI9513260.1"/>
    </source>
</evidence>
<gene>
    <name evidence="1" type="ORF">F5148DRAFT_1273199</name>
</gene>
<comment type="caution">
    <text evidence="1">The sequence shown here is derived from an EMBL/GenBank/DDBJ whole genome shotgun (WGS) entry which is preliminary data.</text>
</comment>
<proteinExistence type="predicted"/>
<protein>
    <submittedName>
        <fullName evidence="1">Phosphatase 2C-like domain-containing protein</fullName>
    </submittedName>
</protein>
<organism evidence="1 2">
    <name type="scientific">Russula earlei</name>
    <dbReference type="NCBI Taxonomy" id="71964"/>
    <lineage>
        <taxon>Eukaryota</taxon>
        <taxon>Fungi</taxon>
        <taxon>Dikarya</taxon>
        <taxon>Basidiomycota</taxon>
        <taxon>Agaricomycotina</taxon>
        <taxon>Agaricomycetes</taxon>
        <taxon>Russulales</taxon>
        <taxon>Russulaceae</taxon>
        <taxon>Russula</taxon>
    </lineage>
</organism>
<reference evidence="1" key="1">
    <citation type="submission" date="2021-03" db="EMBL/GenBank/DDBJ databases">
        <title>Evolutionary priming and transition to the ectomycorrhizal habit in an iconic lineage of mushroom-forming fungi: is preadaptation a requirement?</title>
        <authorList>
            <consortium name="DOE Joint Genome Institute"/>
            <person name="Looney B.P."/>
            <person name="Miyauchi S."/>
            <person name="Morin E."/>
            <person name="Drula E."/>
            <person name="Courty P.E."/>
            <person name="Chicoki N."/>
            <person name="Fauchery L."/>
            <person name="Kohler A."/>
            <person name="Kuo A."/>
            <person name="LaButti K."/>
            <person name="Pangilinan J."/>
            <person name="Lipzen A."/>
            <person name="Riley R."/>
            <person name="Andreopoulos W."/>
            <person name="He G."/>
            <person name="Johnson J."/>
            <person name="Barry K.W."/>
            <person name="Grigoriev I.V."/>
            <person name="Nagy L."/>
            <person name="Hibbett D."/>
            <person name="Henrissat B."/>
            <person name="Matheny P.B."/>
            <person name="Labbe J."/>
            <person name="Martin A.F."/>
        </authorList>
    </citation>
    <scope>NUCLEOTIDE SEQUENCE</scope>
    <source>
        <strain evidence="1">BPL698</strain>
    </source>
</reference>
<sequence length="488" mass="53190">MLKRAWKPILGTAVLVAPPAFLYYRYRSPTFSVNDGKAHMVKRSFPLLSKLAVDQRINEFTMSASQPASQGLVWKHATAHLASNDPIEDAHAQAVITTKATSSTPARNLLFYSVMDGHAGFHTSRLLSHVLIPAVVLELASLARDSASSTVSQAIRTAFDNVDFEIVNGPLRVLAANVSKPGMDNIPDLSQHPMGEASMLPALSGSCALMALLDPSQRDLYVACTGDSRAVAGIWEENEDGRGKWRVEVLTEDQTGRNANEVERVRSEHPASEAEEVIQRGRILGGLEPSRAFGDARYKWPREVQQTLYGAFFASTGRTFRPTPAALKTPPYVIATPVVTHRKLSLPNPGSPERRPSSSLKFLVLATDGLWDELSSEEVVALVGGYFAGLKGTISKSSLSTLVPTTAGSPTVQGKEGTRGTARQGSWAFVDDSVSAHLIRNAFGGSDEDKLRRTLSIPAPYSRRWRDDVTVTVVWWEEAQESRTKTKL</sequence>
<name>A0ACC0UNG9_9AGAM</name>